<gene>
    <name evidence="2" type="ORF">EBO15_21555</name>
</gene>
<dbReference type="RefSeq" id="WP_122196230.1">
    <property type="nucleotide sequence ID" value="NZ_JBHSKC010000030.1"/>
</dbReference>
<sequence>MSQQMPNDPAGTTHQFENFVAQAQQQAEPKVSGGNVGLIVGIVAVVVVVAALAVALVTMM</sequence>
<reference evidence="2 3" key="1">
    <citation type="submission" date="2018-10" db="EMBL/GenBank/DDBJ databases">
        <title>Isolation from soil.</title>
        <authorList>
            <person name="Hu J."/>
        </authorList>
    </citation>
    <scope>NUCLEOTIDE SEQUENCE [LARGE SCALE GENOMIC DNA]</scope>
    <source>
        <strain evidence="2 3">NEAU-Ht49</strain>
    </source>
</reference>
<dbReference type="EMBL" id="RFFG01000038">
    <property type="protein sequence ID" value="RMI41903.1"/>
    <property type="molecule type" value="Genomic_DNA"/>
</dbReference>
<keyword evidence="3" id="KW-1185">Reference proteome</keyword>
<protein>
    <submittedName>
        <fullName evidence="2">Uncharacterized protein</fullName>
    </submittedName>
</protein>
<accession>A0A3M2LZA2</accession>
<organism evidence="2 3">
    <name type="scientific">Actinomadura harenae</name>
    <dbReference type="NCBI Taxonomy" id="2483351"/>
    <lineage>
        <taxon>Bacteria</taxon>
        <taxon>Bacillati</taxon>
        <taxon>Actinomycetota</taxon>
        <taxon>Actinomycetes</taxon>
        <taxon>Streptosporangiales</taxon>
        <taxon>Thermomonosporaceae</taxon>
        <taxon>Actinomadura</taxon>
    </lineage>
</organism>
<dbReference type="Proteomes" id="UP000282674">
    <property type="component" value="Unassembled WGS sequence"/>
</dbReference>
<dbReference type="AlphaFoldDB" id="A0A3M2LZA2"/>
<keyword evidence="1" id="KW-0472">Membrane</keyword>
<feature type="transmembrane region" description="Helical" evidence="1">
    <location>
        <begin position="36"/>
        <end position="57"/>
    </location>
</feature>
<keyword evidence="1" id="KW-0812">Transmembrane</keyword>
<comment type="caution">
    <text evidence="2">The sequence shown here is derived from an EMBL/GenBank/DDBJ whole genome shotgun (WGS) entry which is preliminary data.</text>
</comment>
<proteinExistence type="predicted"/>
<evidence type="ECO:0000313" key="2">
    <source>
        <dbReference type="EMBL" id="RMI41903.1"/>
    </source>
</evidence>
<evidence type="ECO:0000256" key="1">
    <source>
        <dbReference type="SAM" id="Phobius"/>
    </source>
</evidence>
<keyword evidence="1" id="KW-1133">Transmembrane helix</keyword>
<name>A0A3M2LZA2_9ACTN</name>
<evidence type="ECO:0000313" key="3">
    <source>
        <dbReference type="Proteomes" id="UP000282674"/>
    </source>
</evidence>
<dbReference type="OrthoDB" id="3483856at2"/>